<accession>A0AAE1QSQ2</accession>
<reference evidence="1" key="1">
    <citation type="submission" date="2023-12" db="EMBL/GenBank/DDBJ databases">
        <title>Genome assembly of Anisodus tanguticus.</title>
        <authorList>
            <person name="Wang Y.-J."/>
        </authorList>
    </citation>
    <scope>NUCLEOTIDE SEQUENCE</scope>
    <source>
        <strain evidence="1">KB-2021</strain>
        <tissue evidence="1">Leaf</tissue>
    </source>
</reference>
<evidence type="ECO:0000313" key="2">
    <source>
        <dbReference type="Proteomes" id="UP001291623"/>
    </source>
</evidence>
<keyword evidence="2" id="KW-1185">Reference proteome</keyword>
<organism evidence="1 2">
    <name type="scientific">Anisodus tanguticus</name>
    <dbReference type="NCBI Taxonomy" id="243964"/>
    <lineage>
        <taxon>Eukaryota</taxon>
        <taxon>Viridiplantae</taxon>
        <taxon>Streptophyta</taxon>
        <taxon>Embryophyta</taxon>
        <taxon>Tracheophyta</taxon>
        <taxon>Spermatophyta</taxon>
        <taxon>Magnoliopsida</taxon>
        <taxon>eudicotyledons</taxon>
        <taxon>Gunneridae</taxon>
        <taxon>Pentapetalae</taxon>
        <taxon>asterids</taxon>
        <taxon>lamiids</taxon>
        <taxon>Solanales</taxon>
        <taxon>Solanaceae</taxon>
        <taxon>Solanoideae</taxon>
        <taxon>Hyoscyameae</taxon>
        <taxon>Anisodus</taxon>
    </lineage>
</organism>
<dbReference type="Proteomes" id="UP001291623">
    <property type="component" value="Unassembled WGS sequence"/>
</dbReference>
<gene>
    <name evidence="1" type="ORF">RND71_040357</name>
</gene>
<comment type="caution">
    <text evidence="1">The sequence shown here is derived from an EMBL/GenBank/DDBJ whole genome shotgun (WGS) entry which is preliminary data.</text>
</comment>
<protein>
    <submittedName>
        <fullName evidence="1">Uncharacterized protein</fullName>
    </submittedName>
</protein>
<proteinExistence type="predicted"/>
<sequence length="71" mass="8061">MEILSVGGSRIYGRTSKAKVTNSKSLKFTPEVIEFRTLPPKNQTHAEVNQTLKAHNDNREHLEGCKQVLKR</sequence>
<dbReference type="EMBL" id="JAVYJV010000023">
    <property type="protein sequence ID" value="KAK4338895.1"/>
    <property type="molecule type" value="Genomic_DNA"/>
</dbReference>
<name>A0AAE1QSQ2_9SOLA</name>
<dbReference type="AlphaFoldDB" id="A0AAE1QSQ2"/>
<evidence type="ECO:0000313" key="1">
    <source>
        <dbReference type="EMBL" id="KAK4338895.1"/>
    </source>
</evidence>